<proteinExistence type="inferred from homology"/>
<dbReference type="PANTHER" id="PTHR35936:SF17">
    <property type="entry name" value="ARGININE-BINDING EXTRACELLULAR PROTEIN ARTP"/>
    <property type="match status" value="1"/>
</dbReference>
<comment type="subcellular location">
    <subcellularLocation>
        <location evidence="1">Cell envelope</location>
    </subcellularLocation>
</comment>
<keyword evidence="3 5" id="KW-0732">Signal</keyword>
<dbReference type="PROSITE" id="PS01039">
    <property type="entry name" value="SBP_BACTERIAL_3"/>
    <property type="match status" value="1"/>
</dbReference>
<evidence type="ECO:0000256" key="3">
    <source>
        <dbReference type="ARBA" id="ARBA00022729"/>
    </source>
</evidence>
<feature type="chain" id="PRO_5038332938" evidence="5">
    <location>
        <begin position="21"/>
        <end position="277"/>
    </location>
</feature>
<accession>A0A3A4BNJ8</accession>
<keyword evidence="8" id="KW-1185">Reference proteome</keyword>
<evidence type="ECO:0000259" key="6">
    <source>
        <dbReference type="SMART" id="SM00062"/>
    </source>
</evidence>
<reference evidence="7 8" key="1">
    <citation type="submission" date="2018-09" db="EMBL/GenBank/DDBJ databases">
        <title>YIM 75507 draft genome.</title>
        <authorList>
            <person name="Tang S."/>
            <person name="Feng Y."/>
        </authorList>
    </citation>
    <scope>NUCLEOTIDE SEQUENCE [LARGE SCALE GENOMIC DNA]</scope>
    <source>
        <strain evidence="7 8">YIM 75507</strain>
    </source>
</reference>
<comment type="similarity">
    <text evidence="2 4">Belongs to the bacterial solute-binding protein 3 family.</text>
</comment>
<dbReference type="EMBL" id="QZEY01000004">
    <property type="protein sequence ID" value="RJL32624.1"/>
    <property type="molecule type" value="Genomic_DNA"/>
</dbReference>
<dbReference type="InterPro" id="IPR018313">
    <property type="entry name" value="SBP_3_CS"/>
</dbReference>
<evidence type="ECO:0000256" key="2">
    <source>
        <dbReference type="ARBA" id="ARBA00010333"/>
    </source>
</evidence>
<evidence type="ECO:0000313" key="8">
    <source>
        <dbReference type="Proteomes" id="UP000265768"/>
    </source>
</evidence>
<dbReference type="OrthoDB" id="9807888at2"/>
<dbReference type="AlphaFoldDB" id="A0A3A4BNJ8"/>
<dbReference type="InterPro" id="IPR001638">
    <property type="entry name" value="Solute-binding_3/MltF_N"/>
</dbReference>
<sequence length="277" mass="29642">MRARLAAVLAAALLAAAACSGGGEPEDGPTAGGGSILGKETLVVGVRPDLPGIGFRRPDGTFEGYDVEVARYLAAKLGAKPRYVPALAADRETLLLQGRADLILATFSVTQERKKRVAFAGPYHISYQDILVRSDEKRIRGVRDLAGRGICAVTGSNAAERVVEERGVAARLVPARDYAGCLDLLKERRIDAITTNDVILAGLARREGGLRLLNARFNEQRTGVGMRKGDLAGCEALNRAITEMYQDGTAARLLRRWFGGSGLDLRSVHVPRFEGCG</sequence>
<evidence type="ECO:0000256" key="1">
    <source>
        <dbReference type="ARBA" id="ARBA00004196"/>
    </source>
</evidence>
<dbReference type="GO" id="GO:0030313">
    <property type="term" value="C:cell envelope"/>
    <property type="evidence" value="ECO:0007669"/>
    <property type="project" value="UniProtKB-SubCell"/>
</dbReference>
<dbReference type="Pfam" id="PF00497">
    <property type="entry name" value="SBP_bac_3"/>
    <property type="match status" value="1"/>
</dbReference>
<evidence type="ECO:0000313" key="7">
    <source>
        <dbReference type="EMBL" id="RJL32624.1"/>
    </source>
</evidence>
<dbReference type="SUPFAM" id="SSF53850">
    <property type="entry name" value="Periplasmic binding protein-like II"/>
    <property type="match status" value="1"/>
</dbReference>
<protein>
    <submittedName>
        <fullName evidence="7">ABC transporter substrate-binding protein</fullName>
    </submittedName>
</protein>
<dbReference type="Gene3D" id="3.40.190.10">
    <property type="entry name" value="Periplasmic binding protein-like II"/>
    <property type="match status" value="2"/>
</dbReference>
<dbReference type="Proteomes" id="UP000265768">
    <property type="component" value="Unassembled WGS sequence"/>
</dbReference>
<dbReference type="PANTHER" id="PTHR35936">
    <property type="entry name" value="MEMBRANE-BOUND LYTIC MUREIN TRANSGLYCOSYLASE F"/>
    <property type="match status" value="1"/>
</dbReference>
<feature type="domain" description="Solute-binding protein family 3/N-terminal" evidence="6">
    <location>
        <begin position="41"/>
        <end position="261"/>
    </location>
</feature>
<comment type="caution">
    <text evidence="7">The sequence shown here is derived from an EMBL/GenBank/DDBJ whole genome shotgun (WGS) entry which is preliminary data.</text>
</comment>
<evidence type="ECO:0000256" key="4">
    <source>
        <dbReference type="RuleBase" id="RU003744"/>
    </source>
</evidence>
<organism evidence="7 8">
    <name type="scientific">Bailinhaonella thermotolerans</name>
    <dbReference type="NCBI Taxonomy" id="1070861"/>
    <lineage>
        <taxon>Bacteria</taxon>
        <taxon>Bacillati</taxon>
        <taxon>Actinomycetota</taxon>
        <taxon>Actinomycetes</taxon>
        <taxon>Streptosporangiales</taxon>
        <taxon>Streptosporangiaceae</taxon>
        <taxon>Bailinhaonella</taxon>
    </lineage>
</organism>
<dbReference type="SMART" id="SM00062">
    <property type="entry name" value="PBPb"/>
    <property type="match status" value="1"/>
</dbReference>
<dbReference type="RefSeq" id="WP_119926873.1">
    <property type="nucleotide sequence ID" value="NZ_QZEY01000004.1"/>
</dbReference>
<name>A0A3A4BNJ8_9ACTN</name>
<gene>
    <name evidence="7" type="ORF">D5H75_14015</name>
</gene>
<feature type="signal peptide" evidence="5">
    <location>
        <begin position="1"/>
        <end position="20"/>
    </location>
</feature>
<evidence type="ECO:0000256" key="5">
    <source>
        <dbReference type="SAM" id="SignalP"/>
    </source>
</evidence>
<dbReference type="PROSITE" id="PS51257">
    <property type="entry name" value="PROKAR_LIPOPROTEIN"/>
    <property type="match status" value="1"/>
</dbReference>